<name>B1YAX2_PYRNV</name>
<reference evidence="1" key="1">
    <citation type="submission" date="2008-03" db="EMBL/GenBank/DDBJ databases">
        <title>Complete sequence of Thermoproteus neutrophilus V24Sta.</title>
        <authorList>
            <consortium name="US DOE Joint Genome Institute"/>
            <person name="Copeland A."/>
            <person name="Lucas S."/>
            <person name="Lapidus A."/>
            <person name="Glavina del Rio T."/>
            <person name="Dalin E."/>
            <person name="Tice H."/>
            <person name="Bruce D."/>
            <person name="Goodwin L."/>
            <person name="Pitluck S."/>
            <person name="Sims D."/>
            <person name="Brettin T."/>
            <person name="Detter J.C."/>
            <person name="Han C."/>
            <person name="Kuske C.R."/>
            <person name="Schmutz J."/>
            <person name="Larimer F."/>
            <person name="Land M."/>
            <person name="Hauser L."/>
            <person name="Kyrpides N."/>
            <person name="Mikhailova N."/>
            <person name="Biddle J.F."/>
            <person name="Zhang Z."/>
            <person name="Fitz-Gibbon S.T."/>
            <person name="Lowe T.M."/>
            <person name="Saltikov C."/>
            <person name="House C.H."/>
            <person name="Richardson P."/>
        </authorList>
    </citation>
    <scope>NUCLEOTIDE SEQUENCE [LARGE SCALE GENOMIC DNA]</scope>
    <source>
        <strain evidence="1">V24Sta</strain>
    </source>
</reference>
<keyword evidence="2" id="KW-1185">Reference proteome</keyword>
<dbReference type="eggNOG" id="arCOG05650">
    <property type="taxonomic scope" value="Archaea"/>
</dbReference>
<dbReference type="EMBL" id="CP001014">
    <property type="protein sequence ID" value="ACB40672.1"/>
    <property type="molecule type" value="Genomic_DNA"/>
</dbReference>
<dbReference type="STRING" id="444157.Tneu_1754"/>
<dbReference type="HOGENOM" id="CLU_1943931_0_0_2"/>
<proteinExistence type="predicted"/>
<dbReference type="AlphaFoldDB" id="B1YAX2"/>
<dbReference type="RefSeq" id="WP_012351091.1">
    <property type="nucleotide sequence ID" value="NC_010525.1"/>
</dbReference>
<dbReference type="Proteomes" id="UP000001694">
    <property type="component" value="Chromosome"/>
</dbReference>
<accession>B1YAX2</accession>
<evidence type="ECO:0000313" key="1">
    <source>
        <dbReference type="EMBL" id="ACB40672.1"/>
    </source>
</evidence>
<protein>
    <submittedName>
        <fullName evidence="1">Uncharacterized protein</fullName>
    </submittedName>
</protein>
<sequence>MRAVAFLKVDRDYGVVFLDLKLAGLREAEGAPARYAQTLEAIQQDLVKIMPKLKDMYTLDVALEDTAGRRFVARFYTYGGIVYYAVLISEKNKLGSLLRKLTAHGWRLLVLIEKKAVKKNETDVR</sequence>
<dbReference type="OrthoDB" id="24756at2157"/>
<dbReference type="GeneID" id="6165308"/>
<dbReference type="KEGG" id="tne:Tneu_1754"/>
<evidence type="ECO:0000313" key="2">
    <source>
        <dbReference type="Proteomes" id="UP000001694"/>
    </source>
</evidence>
<gene>
    <name evidence="1" type="ordered locus">Tneu_1754</name>
</gene>
<organism evidence="1 2">
    <name type="scientific">Pyrobaculum neutrophilum (strain DSM 2338 / JCM 9278 / NBRC 100436 / V24Sta)</name>
    <name type="common">Thermoproteus neutrophilus</name>
    <dbReference type="NCBI Taxonomy" id="444157"/>
    <lineage>
        <taxon>Archaea</taxon>
        <taxon>Thermoproteota</taxon>
        <taxon>Thermoprotei</taxon>
        <taxon>Thermoproteales</taxon>
        <taxon>Thermoproteaceae</taxon>
        <taxon>Pyrobaculum</taxon>
    </lineage>
</organism>